<dbReference type="Proteomes" id="UP001177670">
    <property type="component" value="Unassembled WGS sequence"/>
</dbReference>
<dbReference type="AlphaFoldDB" id="A0AA40KQF1"/>
<comment type="caution">
    <text evidence="1">The sequence shown here is derived from an EMBL/GenBank/DDBJ whole genome shotgun (WGS) entry which is preliminary data.</text>
</comment>
<accession>A0AA40KQF1</accession>
<evidence type="ECO:0000313" key="1">
    <source>
        <dbReference type="EMBL" id="KAK1128740.1"/>
    </source>
</evidence>
<keyword evidence="2" id="KW-1185">Reference proteome</keyword>
<reference evidence="1" key="1">
    <citation type="submission" date="2021-10" db="EMBL/GenBank/DDBJ databases">
        <title>Melipona bicolor Genome sequencing and assembly.</title>
        <authorList>
            <person name="Araujo N.S."/>
            <person name="Arias M.C."/>
        </authorList>
    </citation>
    <scope>NUCLEOTIDE SEQUENCE</scope>
    <source>
        <strain evidence="1">USP_2M_L1-L4_2017</strain>
        <tissue evidence="1">Whole body</tissue>
    </source>
</reference>
<evidence type="ECO:0000313" key="2">
    <source>
        <dbReference type="Proteomes" id="UP001177670"/>
    </source>
</evidence>
<proteinExistence type="predicted"/>
<sequence length="143" mass="15805">MKRVCEFQRSLNEETKFPSLRKVMGSTYPYYPEEASKQANSSARATTAFKEHFSGDRAYITLLVGLKKNVQHSGQGRGSEGRTGKTAICGLLTNARRPRSWSLQGDPAFLRVASLLCATMASAREQCTPVCAPSQEEEERKIG</sequence>
<protein>
    <submittedName>
        <fullName evidence="1">Uncharacterized protein</fullName>
    </submittedName>
</protein>
<name>A0AA40KQF1_9HYME</name>
<dbReference type="EMBL" id="JAHYIQ010000009">
    <property type="protein sequence ID" value="KAK1128740.1"/>
    <property type="molecule type" value="Genomic_DNA"/>
</dbReference>
<gene>
    <name evidence="1" type="ORF">K0M31_019891</name>
</gene>
<organism evidence="1 2">
    <name type="scientific">Melipona bicolor</name>
    <dbReference type="NCBI Taxonomy" id="60889"/>
    <lineage>
        <taxon>Eukaryota</taxon>
        <taxon>Metazoa</taxon>
        <taxon>Ecdysozoa</taxon>
        <taxon>Arthropoda</taxon>
        <taxon>Hexapoda</taxon>
        <taxon>Insecta</taxon>
        <taxon>Pterygota</taxon>
        <taxon>Neoptera</taxon>
        <taxon>Endopterygota</taxon>
        <taxon>Hymenoptera</taxon>
        <taxon>Apocrita</taxon>
        <taxon>Aculeata</taxon>
        <taxon>Apoidea</taxon>
        <taxon>Anthophila</taxon>
        <taxon>Apidae</taxon>
        <taxon>Melipona</taxon>
    </lineage>
</organism>